<dbReference type="Gene3D" id="3.40.50.10140">
    <property type="entry name" value="Toll/interleukin-1 receptor homology (TIR) domain"/>
    <property type="match status" value="1"/>
</dbReference>
<organism evidence="2">
    <name type="scientific">Escherichia coli</name>
    <dbReference type="NCBI Taxonomy" id="562"/>
    <lineage>
        <taxon>Bacteria</taxon>
        <taxon>Pseudomonadati</taxon>
        <taxon>Pseudomonadota</taxon>
        <taxon>Gammaproteobacteria</taxon>
        <taxon>Enterobacterales</taxon>
        <taxon>Enterobacteriaceae</taxon>
        <taxon>Escherichia</taxon>
    </lineage>
</organism>
<dbReference type="InterPro" id="IPR035897">
    <property type="entry name" value="Toll_tir_struct_dom_sf"/>
</dbReference>
<dbReference type="EMBL" id="BFQM01000005">
    <property type="protein sequence ID" value="GDA49985.1"/>
    <property type="molecule type" value="Genomic_DNA"/>
</dbReference>
<evidence type="ECO:0000313" key="2">
    <source>
        <dbReference type="EMBL" id="GDA49985.1"/>
    </source>
</evidence>
<evidence type="ECO:0000259" key="1">
    <source>
        <dbReference type="Pfam" id="PF13676"/>
    </source>
</evidence>
<dbReference type="AlphaFoldDB" id="A0A4C6ZNN8"/>
<feature type="domain" description="TIR" evidence="1">
    <location>
        <begin position="6"/>
        <end position="117"/>
    </location>
</feature>
<gene>
    <name evidence="2" type="ORF">HmCmsJML131_00804</name>
</gene>
<comment type="caution">
    <text evidence="2">The sequence shown here is derived from an EMBL/GenBank/DDBJ whole genome shotgun (WGS) entry which is preliminary data.</text>
</comment>
<dbReference type="GO" id="GO:0007165">
    <property type="term" value="P:signal transduction"/>
    <property type="evidence" value="ECO:0007669"/>
    <property type="project" value="InterPro"/>
</dbReference>
<sequence>MGHAMIFLSHNHRDKRFVSVIAEKLADVYGRDNVFYDSWSIQPGEGIIDKMNLGMENVSFFFFFVTENSLASNMVKMEWQNALIKASSGKCKFIPIRCQNISLPALLTQTLYIDLYSYGIDVAIRQIIDVINQQNTYIPNPEKYSNLSYDIKDDDGGKIVKLSAMDFLEPIADFMMIMDNTIKHDDVVVMVNGESSFTQGFIENASLENGMKVSGATVGLNRGLTPTMPMYVSLRLKDGSPLNIFAVLHRVSTERYAPIPHKADDAFRVK</sequence>
<proteinExistence type="predicted"/>
<dbReference type="Pfam" id="PF13676">
    <property type="entry name" value="TIR_2"/>
    <property type="match status" value="1"/>
</dbReference>
<name>A0A4C6ZNN8_ECOLX</name>
<accession>A0A4C6ZNN8</accession>
<dbReference type="SUPFAM" id="SSF52200">
    <property type="entry name" value="Toll/Interleukin receptor TIR domain"/>
    <property type="match status" value="1"/>
</dbReference>
<dbReference type="InterPro" id="IPR000157">
    <property type="entry name" value="TIR_dom"/>
</dbReference>
<reference evidence="2" key="1">
    <citation type="submission" date="2018-04" db="EMBL/GenBank/DDBJ databases">
        <title>Large scale genomics of bovine and human commensal E. coli to reveal the emerging process of EHEC.</title>
        <authorList>
            <person name="Arimizu Y."/>
            <person name="Ogura Y."/>
        </authorList>
    </citation>
    <scope>NUCLEOTIDE SEQUENCE</scope>
    <source>
        <strain evidence="2">JML131</strain>
    </source>
</reference>
<protein>
    <recommendedName>
        <fullName evidence="1">TIR domain-containing protein</fullName>
    </recommendedName>
</protein>